<reference evidence="4 5" key="1">
    <citation type="submission" date="2013-03" db="EMBL/GenBank/DDBJ databases">
        <title>Salinisphaera hydrothermalis C41B8 Genome Sequencing.</title>
        <authorList>
            <person name="Li C."/>
            <person name="Lai Q."/>
            <person name="Shao Z."/>
        </authorList>
    </citation>
    <scope>NUCLEOTIDE SEQUENCE [LARGE SCALE GENOMIC DNA]</scope>
    <source>
        <strain evidence="4 5">C41B8</strain>
    </source>
</reference>
<accession>A0A084IQN7</accession>
<evidence type="ECO:0000259" key="3">
    <source>
        <dbReference type="Pfam" id="PF16537"/>
    </source>
</evidence>
<evidence type="ECO:0000256" key="1">
    <source>
        <dbReference type="SAM" id="MobiDB-lite"/>
    </source>
</evidence>
<dbReference type="eggNOG" id="ENOG5033B0D">
    <property type="taxonomic scope" value="Bacteria"/>
</dbReference>
<dbReference type="OrthoDB" id="5432325at2"/>
<dbReference type="Pfam" id="PF16537">
    <property type="entry name" value="T2SSB"/>
    <property type="match status" value="1"/>
</dbReference>
<feature type="domain" description="Type II secretion system protein GspB C-terminal" evidence="3">
    <location>
        <begin position="199"/>
        <end position="257"/>
    </location>
</feature>
<keyword evidence="2" id="KW-0472">Membrane</keyword>
<feature type="region of interest" description="Disordered" evidence="1">
    <location>
        <begin position="84"/>
        <end position="198"/>
    </location>
</feature>
<evidence type="ECO:0000313" key="4">
    <source>
        <dbReference type="EMBL" id="KEZ79021.1"/>
    </source>
</evidence>
<gene>
    <name evidence="4" type="ORF">C41B8_02787</name>
</gene>
<dbReference type="InterPro" id="IPR032389">
    <property type="entry name" value="GspB_C"/>
</dbReference>
<feature type="compositionally biased region" description="Low complexity" evidence="1">
    <location>
        <begin position="115"/>
        <end position="132"/>
    </location>
</feature>
<sequence>MSYLVDALKKAERERFTRQAQSANALSVDSMPVASGSRANGPLIWLVALLVASNVALAIYVWRPRPATSAPAVPMAAAQSLTQVDTSSTPDFSVANRSASETANGAAPASGPTKSSPAQTPAVSAATAPPAVAERKNAQVADASSANGASSNGHVTYSKTPLTGAGSQEAAAGRVAHTSGESQGSGDANVPDQADMSDVPSVEINGQLYSTVPGRSFILVNGRRYHEGERLAAGPAVESIGPNGATLRYHGQRYHVPGPG</sequence>
<dbReference type="RefSeq" id="WP_037333608.1">
    <property type="nucleotide sequence ID" value="NZ_APNK01000002.1"/>
</dbReference>
<protein>
    <recommendedName>
        <fullName evidence="3">Type II secretion system protein GspB C-terminal domain-containing protein</fullName>
    </recommendedName>
</protein>
<dbReference type="Proteomes" id="UP000028302">
    <property type="component" value="Unassembled WGS sequence"/>
</dbReference>
<evidence type="ECO:0000313" key="5">
    <source>
        <dbReference type="Proteomes" id="UP000028302"/>
    </source>
</evidence>
<feature type="compositionally biased region" description="Low complexity" evidence="1">
    <location>
        <begin position="141"/>
        <end position="153"/>
    </location>
</feature>
<dbReference type="STRING" id="1304275.C41B8_02787"/>
<name>A0A084IQN7_SALHC</name>
<dbReference type="AlphaFoldDB" id="A0A084IQN7"/>
<comment type="caution">
    <text evidence="4">The sequence shown here is derived from an EMBL/GenBank/DDBJ whole genome shotgun (WGS) entry which is preliminary data.</text>
</comment>
<organism evidence="4 5">
    <name type="scientific">Salinisphaera hydrothermalis (strain C41B8)</name>
    <dbReference type="NCBI Taxonomy" id="1304275"/>
    <lineage>
        <taxon>Bacteria</taxon>
        <taxon>Pseudomonadati</taxon>
        <taxon>Pseudomonadota</taxon>
        <taxon>Gammaproteobacteria</taxon>
        <taxon>Salinisphaerales</taxon>
        <taxon>Salinisphaeraceae</taxon>
        <taxon>Salinisphaera</taxon>
    </lineage>
</organism>
<keyword evidence="2" id="KW-0812">Transmembrane</keyword>
<proteinExistence type="predicted"/>
<evidence type="ECO:0000256" key="2">
    <source>
        <dbReference type="SAM" id="Phobius"/>
    </source>
</evidence>
<keyword evidence="5" id="KW-1185">Reference proteome</keyword>
<dbReference type="GO" id="GO:0015627">
    <property type="term" value="C:type II protein secretion system complex"/>
    <property type="evidence" value="ECO:0007669"/>
    <property type="project" value="InterPro"/>
</dbReference>
<feature type="compositionally biased region" description="Polar residues" evidence="1">
    <location>
        <begin position="84"/>
        <end position="103"/>
    </location>
</feature>
<keyword evidence="2" id="KW-1133">Transmembrane helix</keyword>
<feature type="transmembrane region" description="Helical" evidence="2">
    <location>
        <begin position="43"/>
        <end position="62"/>
    </location>
</feature>
<dbReference type="EMBL" id="APNK01000002">
    <property type="protein sequence ID" value="KEZ79021.1"/>
    <property type="molecule type" value="Genomic_DNA"/>
</dbReference>